<sequence>MVTLEMQPVEPQITAFNVPKEVTDILPELEGLTQSFVFEMMWQSRCEDEGQSCTSLEDVVDVIWTSVVKR</sequence>
<proteinExistence type="predicted"/>
<reference evidence="1" key="2">
    <citation type="submission" date="2020-11" db="EMBL/GenBank/DDBJ databases">
        <authorList>
            <person name="McCartney M.A."/>
            <person name="Auch B."/>
            <person name="Kono T."/>
            <person name="Mallez S."/>
            <person name="Becker A."/>
            <person name="Gohl D.M."/>
            <person name="Silverstein K.A.T."/>
            <person name="Koren S."/>
            <person name="Bechman K.B."/>
            <person name="Herman A."/>
            <person name="Abrahante J.E."/>
            <person name="Garbe J."/>
        </authorList>
    </citation>
    <scope>NUCLEOTIDE SEQUENCE</scope>
    <source>
        <strain evidence="1">Duluth1</strain>
        <tissue evidence="1">Whole animal</tissue>
    </source>
</reference>
<dbReference type="AlphaFoldDB" id="A0A9D4CKQ3"/>
<protein>
    <submittedName>
        <fullName evidence="1">Uncharacterized protein</fullName>
    </submittedName>
</protein>
<organism evidence="1 2">
    <name type="scientific">Dreissena polymorpha</name>
    <name type="common">Zebra mussel</name>
    <name type="synonym">Mytilus polymorpha</name>
    <dbReference type="NCBI Taxonomy" id="45954"/>
    <lineage>
        <taxon>Eukaryota</taxon>
        <taxon>Metazoa</taxon>
        <taxon>Spiralia</taxon>
        <taxon>Lophotrochozoa</taxon>
        <taxon>Mollusca</taxon>
        <taxon>Bivalvia</taxon>
        <taxon>Autobranchia</taxon>
        <taxon>Heteroconchia</taxon>
        <taxon>Euheterodonta</taxon>
        <taxon>Imparidentia</taxon>
        <taxon>Neoheterodontei</taxon>
        <taxon>Myida</taxon>
        <taxon>Dreissenoidea</taxon>
        <taxon>Dreissenidae</taxon>
        <taxon>Dreissena</taxon>
    </lineage>
</organism>
<comment type="caution">
    <text evidence="1">The sequence shown here is derived from an EMBL/GenBank/DDBJ whole genome shotgun (WGS) entry which is preliminary data.</text>
</comment>
<gene>
    <name evidence="1" type="ORF">DPMN_053081</name>
</gene>
<keyword evidence="2" id="KW-1185">Reference proteome</keyword>
<evidence type="ECO:0000313" key="2">
    <source>
        <dbReference type="Proteomes" id="UP000828390"/>
    </source>
</evidence>
<reference evidence="1" key="1">
    <citation type="journal article" date="2019" name="bioRxiv">
        <title>The Genome of the Zebra Mussel, Dreissena polymorpha: A Resource for Invasive Species Research.</title>
        <authorList>
            <person name="McCartney M.A."/>
            <person name="Auch B."/>
            <person name="Kono T."/>
            <person name="Mallez S."/>
            <person name="Zhang Y."/>
            <person name="Obille A."/>
            <person name="Becker A."/>
            <person name="Abrahante J.E."/>
            <person name="Garbe J."/>
            <person name="Badalamenti J.P."/>
            <person name="Herman A."/>
            <person name="Mangelson H."/>
            <person name="Liachko I."/>
            <person name="Sullivan S."/>
            <person name="Sone E.D."/>
            <person name="Koren S."/>
            <person name="Silverstein K.A.T."/>
            <person name="Beckman K.B."/>
            <person name="Gohl D.M."/>
        </authorList>
    </citation>
    <scope>NUCLEOTIDE SEQUENCE</scope>
    <source>
        <strain evidence="1">Duluth1</strain>
        <tissue evidence="1">Whole animal</tissue>
    </source>
</reference>
<name>A0A9D4CKQ3_DREPO</name>
<evidence type="ECO:0000313" key="1">
    <source>
        <dbReference type="EMBL" id="KAH3727155.1"/>
    </source>
</evidence>
<dbReference type="Proteomes" id="UP000828390">
    <property type="component" value="Unassembled WGS sequence"/>
</dbReference>
<accession>A0A9D4CKQ3</accession>
<dbReference type="EMBL" id="JAIWYP010000012">
    <property type="protein sequence ID" value="KAH3727155.1"/>
    <property type="molecule type" value="Genomic_DNA"/>
</dbReference>